<organism evidence="2 3">
    <name type="scientific">Bacillus cereus</name>
    <dbReference type="NCBI Taxonomy" id="1396"/>
    <lineage>
        <taxon>Bacteria</taxon>
        <taxon>Bacillati</taxon>
        <taxon>Bacillota</taxon>
        <taxon>Bacilli</taxon>
        <taxon>Bacillales</taxon>
        <taxon>Bacillaceae</taxon>
        <taxon>Bacillus</taxon>
        <taxon>Bacillus cereus group</taxon>
    </lineage>
</organism>
<protein>
    <submittedName>
        <fullName evidence="2">Uncharacterized protein</fullName>
    </submittedName>
</protein>
<sequence length="51" mass="6058">MEFLIDLVKEFLKATVREVSACFLRKQLLDKDNKKPTPRRHKQKGGFLKKK</sequence>
<comment type="caution">
    <text evidence="2">The sequence shown here is derived from an EMBL/GenBank/DDBJ whole genome shotgun (WGS) entry which is preliminary data.</text>
</comment>
<proteinExistence type="predicted"/>
<evidence type="ECO:0000256" key="1">
    <source>
        <dbReference type="SAM" id="MobiDB-lite"/>
    </source>
</evidence>
<dbReference type="Proteomes" id="UP000035214">
    <property type="component" value="Unassembled WGS sequence"/>
</dbReference>
<feature type="compositionally biased region" description="Basic residues" evidence="1">
    <location>
        <begin position="36"/>
        <end position="51"/>
    </location>
</feature>
<reference evidence="2 3" key="1">
    <citation type="submission" date="2015-04" db="EMBL/GenBank/DDBJ databases">
        <title>Draft Genome Sequences of Eight Spore-Forming Food Isolates of Bacillus cereus Genome sequencing.</title>
        <authorList>
            <person name="Krawcyk A.O."/>
            <person name="de Jong A."/>
            <person name="Eijlander R.T."/>
            <person name="Berendsen E.M."/>
            <person name="Holsappel S."/>
            <person name="Wells-Bennik M."/>
            <person name="Kuipers O.P."/>
        </authorList>
    </citation>
    <scope>NUCLEOTIDE SEQUENCE [LARGE SCALE GENOMIC DNA]</scope>
    <source>
        <strain evidence="2 3">B4077</strain>
    </source>
</reference>
<feature type="region of interest" description="Disordered" evidence="1">
    <location>
        <begin position="31"/>
        <end position="51"/>
    </location>
</feature>
<dbReference type="EMBL" id="LCYI01000009">
    <property type="protein sequence ID" value="KLA32187.1"/>
    <property type="molecule type" value="Genomic_DNA"/>
</dbReference>
<dbReference type="AlphaFoldDB" id="A0A0G8F8Y1"/>
<accession>A0A0G8F8Y1</accession>
<name>A0A0G8F8Y1_BACCE</name>
<dbReference type="PATRIC" id="fig|1396.428.peg.126"/>
<evidence type="ECO:0000313" key="2">
    <source>
        <dbReference type="EMBL" id="KLA32187.1"/>
    </source>
</evidence>
<evidence type="ECO:0000313" key="3">
    <source>
        <dbReference type="Proteomes" id="UP000035214"/>
    </source>
</evidence>
<dbReference type="RefSeq" id="WP_046953906.1">
    <property type="nucleotide sequence ID" value="NZ_LCYI01000009.1"/>
</dbReference>
<gene>
    <name evidence="2" type="ORF">B4077_0943</name>
</gene>